<proteinExistence type="predicted"/>
<accession>A0A6M4HAE9</accession>
<sequence>MSGERDGLARSVQVRLARHAKEIGVDPNLVLTRYGVERFLYRLSRSPHAERFVLKGALLLLVWLGENLRPTRDADLLGFGDMADDELLKIFWEVCDFAVEPDAATFDAGSAKVEPIREGDAYGGRRIVLQGRIGTARVSVQVDIGIGDAVTPEPQWLEYPSLLGFPSPRLRAYPRETVVAEKVHAMVVLGTRNSRKKDYFDVRALLREDELDETLLVNAIAATFARRRTELPEGIPVGLSDVFSNDPTHQAQWRAFLAKNRLEGPELADVVNEIREHLKPVLERARGQKVTE</sequence>
<dbReference type="Proteomes" id="UP000503096">
    <property type="component" value="Chromosome"/>
</dbReference>
<dbReference type="KEGG" id="upl:DSM104440_02193"/>
<dbReference type="EMBL" id="CP053073">
    <property type="protein sequence ID" value="QJR15374.1"/>
    <property type="molecule type" value="Genomic_DNA"/>
</dbReference>
<dbReference type="InterPro" id="IPR014942">
    <property type="entry name" value="AbiEii"/>
</dbReference>
<evidence type="ECO:0000313" key="2">
    <source>
        <dbReference type="Proteomes" id="UP000503096"/>
    </source>
</evidence>
<name>A0A6M4HAE9_9PROT</name>
<protein>
    <recommendedName>
        <fullName evidence="3">Nucleotidyl transferase AbiEii/AbiGii toxin family protein</fullName>
    </recommendedName>
</protein>
<keyword evidence="2" id="KW-1185">Reference proteome</keyword>
<organism evidence="1 2">
    <name type="scientific">Usitatibacter palustris</name>
    <dbReference type="NCBI Taxonomy" id="2732487"/>
    <lineage>
        <taxon>Bacteria</taxon>
        <taxon>Pseudomonadati</taxon>
        <taxon>Pseudomonadota</taxon>
        <taxon>Betaproteobacteria</taxon>
        <taxon>Nitrosomonadales</taxon>
        <taxon>Usitatibacteraceae</taxon>
        <taxon>Usitatibacter</taxon>
    </lineage>
</organism>
<gene>
    <name evidence="1" type="ORF">DSM104440_02193</name>
</gene>
<evidence type="ECO:0008006" key="3">
    <source>
        <dbReference type="Google" id="ProtNLM"/>
    </source>
</evidence>
<reference evidence="1 2" key="1">
    <citation type="submission" date="2020-04" db="EMBL/GenBank/DDBJ databases">
        <title>Usitatibacter rugosus gen. nov., sp. nov. and Usitatibacter palustris sp. nov., novel members of Usitatibacteraceae fam. nov. within the order Nitrosomonadales isolated from soil.</title>
        <authorList>
            <person name="Huber K.J."/>
            <person name="Neumann-Schaal M."/>
            <person name="Geppert A."/>
            <person name="Luckner M."/>
            <person name="Wanner G."/>
            <person name="Overmann J."/>
        </authorList>
    </citation>
    <scope>NUCLEOTIDE SEQUENCE [LARGE SCALE GENOMIC DNA]</scope>
    <source>
        <strain evidence="1 2">Swamp67</strain>
    </source>
</reference>
<dbReference type="InParanoid" id="A0A6M4HAE9"/>
<dbReference type="Pfam" id="PF08843">
    <property type="entry name" value="AbiEii"/>
    <property type="match status" value="1"/>
</dbReference>
<dbReference type="AlphaFoldDB" id="A0A6M4HAE9"/>
<evidence type="ECO:0000313" key="1">
    <source>
        <dbReference type="EMBL" id="QJR15374.1"/>
    </source>
</evidence>
<dbReference type="RefSeq" id="WP_171162593.1">
    <property type="nucleotide sequence ID" value="NZ_CP053073.1"/>
</dbReference>